<protein>
    <recommendedName>
        <fullName evidence="3">WAP domain-containing protein</fullName>
    </recommendedName>
</protein>
<evidence type="ECO:0000259" key="3">
    <source>
        <dbReference type="PROSITE" id="PS51390"/>
    </source>
</evidence>
<comment type="caution">
    <text evidence="4">The sequence shown here is derived from an EMBL/GenBank/DDBJ whole genome shotgun (WGS) entry which is preliminary data.</text>
</comment>
<dbReference type="InterPro" id="IPR008197">
    <property type="entry name" value="WAP_dom"/>
</dbReference>
<feature type="transmembrane region" description="Helical" evidence="2">
    <location>
        <begin position="34"/>
        <end position="51"/>
    </location>
</feature>
<gene>
    <name evidence="4" type="ORF">ODALV1_LOCUS9068</name>
</gene>
<dbReference type="EMBL" id="CAXLJM020000027">
    <property type="protein sequence ID" value="CAL8095385.1"/>
    <property type="molecule type" value="Genomic_DNA"/>
</dbReference>
<keyword evidence="5" id="KW-1185">Reference proteome</keyword>
<keyword evidence="2" id="KW-0812">Transmembrane</keyword>
<keyword evidence="2" id="KW-0472">Membrane</keyword>
<feature type="domain" description="WAP" evidence="3">
    <location>
        <begin position="128"/>
        <end position="182"/>
    </location>
</feature>
<reference evidence="4 5" key="1">
    <citation type="submission" date="2024-08" db="EMBL/GenBank/DDBJ databases">
        <authorList>
            <person name="Cucini C."/>
            <person name="Frati F."/>
        </authorList>
    </citation>
    <scope>NUCLEOTIDE SEQUENCE [LARGE SCALE GENOMIC DNA]</scope>
</reference>
<organism evidence="4 5">
    <name type="scientific">Orchesella dallaii</name>
    <dbReference type="NCBI Taxonomy" id="48710"/>
    <lineage>
        <taxon>Eukaryota</taxon>
        <taxon>Metazoa</taxon>
        <taxon>Ecdysozoa</taxon>
        <taxon>Arthropoda</taxon>
        <taxon>Hexapoda</taxon>
        <taxon>Collembola</taxon>
        <taxon>Entomobryomorpha</taxon>
        <taxon>Entomobryoidea</taxon>
        <taxon>Orchesellidae</taxon>
        <taxon>Orchesellinae</taxon>
        <taxon>Orchesella</taxon>
    </lineage>
</organism>
<dbReference type="PANTHER" id="PTHR14308:SF0">
    <property type="entry name" value="WAP FOUR-DISULFIDE CORE DOMAIN PROTEIN 1"/>
    <property type="match status" value="1"/>
</dbReference>
<feature type="region of interest" description="Disordered" evidence="1">
    <location>
        <begin position="65"/>
        <end position="88"/>
    </location>
</feature>
<proteinExistence type="predicted"/>
<evidence type="ECO:0000313" key="5">
    <source>
        <dbReference type="Proteomes" id="UP001642540"/>
    </source>
</evidence>
<keyword evidence="2" id="KW-1133">Transmembrane helix</keyword>
<dbReference type="PANTHER" id="PTHR14308">
    <property type="entry name" value="WAP FOUR-DISULFIDE CORE DOMAIN PROTEIN 1"/>
    <property type="match status" value="1"/>
</dbReference>
<evidence type="ECO:0000313" key="4">
    <source>
        <dbReference type="EMBL" id="CAL8095385.1"/>
    </source>
</evidence>
<dbReference type="Proteomes" id="UP001642540">
    <property type="component" value="Unassembled WGS sequence"/>
</dbReference>
<accession>A0ABP1QA47</accession>
<dbReference type="PROSITE" id="PS51390">
    <property type="entry name" value="WAP"/>
    <property type="match status" value="1"/>
</dbReference>
<evidence type="ECO:0000256" key="2">
    <source>
        <dbReference type="SAM" id="Phobius"/>
    </source>
</evidence>
<dbReference type="InterPro" id="IPR042357">
    <property type="entry name" value="WFDC1"/>
</dbReference>
<sequence length="274" mass="30287">MDRGRFVRKSAASNKAMSFQTMCSCGGVNNRSRLFCIFLAFNLLLVLIIVPEEIMGKVMSSEKDDMSSSSAQVADSSEDEAPGSDSFGIMDDEAVRFVTDEDFVYEDEIIHHHDDLYQQNVKGGNTRIALHQEKCPPLPEPAAVVNSGLCTAKLCQIDEDCSRDGSVVCCYNGCIHSCLPKVNPPVAFDWVEETELKQFSLETNVNEEQSISPRTLLGAELRPAAFSLPGGCHIDSEQYQDLIMFRKLNHVTTCTCTQGEVLCEVSHEDLDLDS</sequence>
<name>A0ABP1QA47_9HEXA</name>
<evidence type="ECO:0000256" key="1">
    <source>
        <dbReference type="SAM" id="MobiDB-lite"/>
    </source>
</evidence>